<dbReference type="EMBL" id="QFXC01000014">
    <property type="protein sequence ID" value="RDH80706.1"/>
    <property type="molecule type" value="Genomic_DNA"/>
</dbReference>
<protein>
    <recommendedName>
        <fullName evidence="2">Vitellogenin domain-containing protein</fullName>
    </recommendedName>
</protein>
<dbReference type="InterPro" id="IPR011030">
    <property type="entry name" value="Lipovitellin_superhlx_dom"/>
</dbReference>
<feature type="transmembrane region" description="Helical" evidence="1">
    <location>
        <begin position="7"/>
        <end position="24"/>
    </location>
</feature>
<dbReference type="InterPro" id="IPR001747">
    <property type="entry name" value="Vitellogenin_N"/>
</dbReference>
<dbReference type="Gene3D" id="2.30.230.10">
    <property type="entry name" value="Lipovitellin, beta-sheet shell regions, chain A"/>
    <property type="match status" value="1"/>
</dbReference>
<dbReference type="InterPro" id="IPR015816">
    <property type="entry name" value="Vitellinogen_b-sht_N"/>
</dbReference>
<feature type="domain" description="Vitellogenin" evidence="2">
    <location>
        <begin position="44"/>
        <end position="575"/>
    </location>
</feature>
<keyword evidence="1" id="KW-0812">Transmembrane</keyword>
<comment type="caution">
    <text evidence="3">The sequence shown here is derived from an EMBL/GenBank/DDBJ whole genome shotgun (WGS) entry which is preliminary data.</text>
</comment>
<dbReference type="Pfam" id="PF13646">
    <property type="entry name" value="HEAT_2"/>
    <property type="match status" value="1"/>
</dbReference>
<evidence type="ECO:0000313" key="3">
    <source>
        <dbReference type="EMBL" id="RDH80706.1"/>
    </source>
</evidence>
<keyword evidence="1" id="KW-1133">Transmembrane helix</keyword>
<gene>
    <name evidence="3" type="ORF">DIZ80_16905</name>
</gene>
<dbReference type="AlphaFoldDB" id="A0A370D940"/>
<dbReference type="GO" id="GO:0019135">
    <property type="term" value="F:deoxyhypusine monooxygenase activity"/>
    <property type="evidence" value="ECO:0007669"/>
    <property type="project" value="TreeGrafter"/>
</dbReference>
<dbReference type="PANTHER" id="PTHR12697">
    <property type="entry name" value="PBS LYASE HEAT-LIKE PROTEIN"/>
    <property type="match status" value="1"/>
</dbReference>
<dbReference type="SMART" id="SM00638">
    <property type="entry name" value="LPD_N"/>
    <property type="match status" value="1"/>
</dbReference>
<keyword evidence="4" id="KW-1185">Reference proteome</keyword>
<dbReference type="Proteomes" id="UP000254266">
    <property type="component" value="Unassembled WGS sequence"/>
</dbReference>
<name>A0A370D940_9GAMM</name>
<dbReference type="Gene3D" id="1.25.10.20">
    <property type="entry name" value="Vitellinogen, superhelical"/>
    <property type="match status" value="1"/>
</dbReference>
<reference evidence="3 4" key="1">
    <citation type="journal article" date="2018" name="ISME J.">
        <title>Endosymbiont genomes yield clues of tubeworm success.</title>
        <authorList>
            <person name="Li Y."/>
            <person name="Liles M.R."/>
            <person name="Halanych K.M."/>
        </authorList>
    </citation>
    <scope>NUCLEOTIDE SEQUENCE [LARGE SCALE GENOMIC DNA]</scope>
    <source>
        <strain evidence="3">A1464</strain>
    </source>
</reference>
<dbReference type="SUPFAM" id="SSF48431">
    <property type="entry name" value="Lipovitellin-phosvitin complex, superhelical domain"/>
    <property type="match status" value="1"/>
</dbReference>
<evidence type="ECO:0000313" key="4">
    <source>
        <dbReference type="Proteomes" id="UP000254266"/>
    </source>
</evidence>
<evidence type="ECO:0000259" key="2">
    <source>
        <dbReference type="SMART" id="SM00638"/>
    </source>
</evidence>
<keyword evidence="1" id="KW-0472">Membrane</keyword>
<dbReference type="PANTHER" id="PTHR12697:SF5">
    <property type="entry name" value="DEOXYHYPUSINE HYDROXYLASE"/>
    <property type="match status" value="1"/>
</dbReference>
<dbReference type="GO" id="GO:0005319">
    <property type="term" value="F:lipid transporter activity"/>
    <property type="evidence" value="ECO:0007669"/>
    <property type="project" value="InterPro"/>
</dbReference>
<organism evidence="3 4">
    <name type="scientific">endosymbiont of Galathealinum brachiosum</name>
    <dbReference type="NCBI Taxonomy" id="2200906"/>
    <lineage>
        <taxon>Bacteria</taxon>
        <taxon>Pseudomonadati</taxon>
        <taxon>Pseudomonadota</taxon>
        <taxon>Gammaproteobacteria</taxon>
        <taxon>sulfur-oxidizing symbionts</taxon>
    </lineage>
</organism>
<proteinExistence type="predicted"/>
<accession>A0A370D940</accession>
<sequence length="611" mass="68062">MKEKQGLIFSLLLISVSVGVFWFLQASWSVNNTLEQNEPHVIHWQVGVSQRYRVVMDSSSRLNMFGTSDSQNVQVSIRSLLDMVTLEAGKDNTRVGMQLSDVRINISGQSDPEMNQMLELPFRVQFTAGGVPEKFEFSEGLTGQEQSMLENIVRTFTISIPKQSKPEKSRPEGKQNWVVKEKNASGEYLATYQRVSSTQLEKNKHDFVVLSSSPMLNKATITSKESIQLNERFSWITSMTVDETIQTPGKNGPTLHINNHAQVNFVSSNQVSIHKDRWSFIAATRQPILLKPAKAIPQLSQQEARRKLIDEVPALDAAVEARSKRIHILRDLLRVDGTMPEILLEQMQTRKLSDRTRADLFLALELAATDEAQAALTQVMTSADWSTRDALRAAVALAGINEPSVETVKALWDTAYTERPQISNTATYTLGSIGGNMKVANNPDYPALRDELISGANNNSNTQQQTTFIYALGNTRDTEVVSNVSTFLDNDQPAIRRAAALSLGLMSSEQSAKALTSRFELERNSQVREAMADSLSRLPLTNTSEMMASISKAIQTETYESARYSMANFMGSNLAKHPEYKPVLQNLIRTEPSKRVRQIIGDALAMQSGIQ</sequence>
<evidence type="ECO:0000256" key="1">
    <source>
        <dbReference type="SAM" id="Phobius"/>
    </source>
</evidence>